<accession>A0A0U4Z2G0</accession>
<proteinExistence type="predicted"/>
<gene>
    <name evidence="1" type="ORF">ASPCAL05000</name>
</gene>
<dbReference type="Proteomes" id="UP000054771">
    <property type="component" value="Unassembled WGS sequence"/>
</dbReference>
<dbReference type="InterPro" id="IPR053175">
    <property type="entry name" value="DHMBA_Reg_Transcription_Factor"/>
</dbReference>
<dbReference type="AlphaFoldDB" id="A0A0U4Z2G0"/>
<dbReference type="EMBL" id="CDMC01000004">
    <property type="protein sequence ID" value="CEL03861.1"/>
    <property type="molecule type" value="Genomic_DNA"/>
</dbReference>
<evidence type="ECO:0000313" key="1">
    <source>
        <dbReference type="EMBL" id="CEL03861.1"/>
    </source>
</evidence>
<organism evidence="1 2">
    <name type="scientific">Aspergillus calidoustus</name>
    <dbReference type="NCBI Taxonomy" id="454130"/>
    <lineage>
        <taxon>Eukaryota</taxon>
        <taxon>Fungi</taxon>
        <taxon>Dikarya</taxon>
        <taxon>Ascomycota</taxon>
        <taxon>Pezizomycotina</taxon>
        <taxon>Eurotiomycetes</taxon>
        <taxon>Eurotiomycetidae</taxon>
        <taxon>Eurotiales</taxon>
        <taxon>Aspergillaceae</taxon>
        <taxon>Aspergillus</taxon>
        <taxon>Aspergillus subgen. Nidulantes</taxon>
    </lineage>
</organism>
<dbReference type="STRING" id="454130.A0A0U4Z2G0"/>
<name>A0A0U4Z2G0_ASPCI</name>
<protein>
    <recommendedName>
        <fullName evidence="3">C6 finger domain protein</fullName>
    </recommendedName>
</protein>
<dbReference type="OMA" id="YHYIDEV"/>
<evidence type="ECO:0008006" key="3">
    <source>
        <dbReference type="Google" id="ProtNLM"/>
    </source>
</evidence>
<reference evidence="2" key="1">
    <citation type="journal article" date="2016" name="Genome Announc.">
        <title>Draft genome sequences of fungus Aspergillus calidoustus.</title>
        <authorList>
            <person name="Horn F."/>
            <person name="Linde J."/>
            <person name="Mattern D.J."/>
            <person name="Walther G."/>
            <person name="Guthke R."/>
            <person name="Scherlach K."/>
            <person name="Martin K."/>
            <person name="Brakhage A.A."/>
            <person name="Petzke L."/>
            <person name="Valiante V."/>
        </authorList>
    </citation>
    <scope>NUCLEOTIDE SEQUENCE [LARGE SCALE GENOMIC DNA]</scope>
    <source>
        <strain evidence="2">SF006504</strain>
    </source>
</reference>
<dbReference type="InterPro" id="IPR021858">
    <property type="entry name" value="Fun_TF"/>
</dbReference>
<dbReference type="Pfam" id="PF11951">
    <property type="entry name" value="Fungal_trans_2"/>
    <property type="match status" value="1"/>
</dbReference>
<dbReference type="PANTHER" id="PTHR38791">
    <property type="entry name" value="ZN(II)2CYS6 TRANSCRIPTION FACTOR (EUROFUNG)-RELATED-RELATED"/>
    <property type="match status" value="1"/>
</dbReference>
<sequence length="379" mass="41942">MPGGGRFYGSLECFSVILPSVAPETLTRSACDAVGYLYFGHRTPSRDLATRHQRAYGQALHQLRLALEDPVAQKQDETLLAVWLLCLYELMLGTPPDAPGPGPSNWAAHSLALTGLLRVRGHQHFGTRTGCQLFQLCYHHIQTCALQSGTEPAAEAKQWFEAIRTSVNTQDPLYLFLPFLLFGDEAAHICSGALRAWDRATEPEERLTTLYTTFHSARALEFSMHGSWERLRSLGSPPDAPENPKQTHLLLHIRNHIDTCIICVHSVLLDLLREALTWPEIFPGTHSQLGELQQVCTEVSQERADRILSSIAQFLPDGGSNIPGWADALRLMWPARVILASSATQGSRADTAKVALRRIAYEVGIMQAVGSFFKPARVS</sequence>
<dbReference type="OrthoDB" id="4491390at2759"/>
<evidence type="ECO:0000313" key="2">
    <source>
        <dbReference type="Proteomes" id="UP000054771"/>
    </source>
</evidence>
<keyword evidence="2" id="KW-1185">Reference proteome</keyword>